<feature type="transmembrane region" description="Helical" evidence="1">
    <location>
        <begin position="32"/>
        <end position="50"/>
    </location>
</feature>
<accession>A0A1D8INQ2</accession>
<name>A0A1D8INQ2_9GAMM</name>
<dbReference type="Proteomes" id="UP000095401">
    <property type="component" value="Chromosome"/>
</dbReference>
<dbReference type="EMBL" id="CP017415">
    <property type="protein sequence ID" value="AOU98092.1"/>
    <property type="molecule type" value="Genomic_DNA"/>
</dbReference>
<dbReference type="KEGG" id="aprs:BI364_09070"/>
<proteinExistence type="predicted"/>
<sequence length="122" mass="14273">MPCYDARMNKIDLQRHADSLTILMRTMRRAKITIAALAFCAYGLAMWLWYRDAAWYALAVATIGYLAFRLMSPFVYRWASWRLCVQPAGAEAIRWLEGQCERRPRRLVLAEITERLIDDARV</sequence>
<gene>
    <name evidence="2" type="ORF">BI364_09070</name>
</gene>
<keyword evidence="1" id="KW-0472">Membrane</keyword>
<keyword evidence="1" id="KW-0812">Transmembrane</keyword>
<evidence type="ECO:0000256" key="1">
    <source>
        <dbReference type="SAM" id="Phobius"/>
    </source>
</evidence>
<keyword evidence="1" id="KW-1133">Transmembrane helix</keyword>
<reference evidence="3" key="1">
    <citation type="submission" date="2016-09" db="EMBL/GenBank/DDBJ databases">
        <title>Acidihalobacter prosperus F5.</title>
        <authorList>
            <person name="Khaleque H.N."/>
            <person name="Ramsay J.P."/>
            <person name="Kaksonen A.H."/>
            <person name="Boxall N.J."/>
            <person name="Watkin E.L.J."/>
        </authorList>
    </citation>
    <scope>NUCLEOTIDE SEQUENCE [LARGE SCALE GENOMIC DNA]</scope>
    <source>
        <strain evidence="3">F5</strain>
    </source>
</reference>
<organism evidence="2 3">
    <name type="scientific">Acidihalobacter yilgarnensis</name>
    <dbReference type="NCBI Taxonomy" id="2819280"/>
    <lineage>
        <taxon>Bacteria</taxon>
        <taxon>Pseudomonadati</taxon>
        <taxon>Pseudomonadota</taxon>
        <taxon>Gammaproteobacteria</taxon>
        <taxon>Chromatiales</taxon>
        <taxon>Ectothiorhodospiraceae</taxon>
        <taxon>Acidihalobacter</taxon>
    </lineage>
</organism>
<keyword evidence="3" id="KW-1185">Reference proteome</keyword>
<evidence type="ECO:0000313" key="3">
    <source>
        <dbReference type="Proteomes" id="UP000095401"/>
    </source>
</evidence>
<dbReference type="AlphaFoldDB" id="A0A1D8INQ2"/>
<evidence type="ECO:0000313" key="2">
    <source>
        <dbReference type="EMBL" id="AOU98092.1"/>
    </source>
</evidence>
<feature type="transmembrane region" description="Helical" evidence="1">
    <location>
        <begin position="56"/>
        <end position="76"/>
    </location>
</feature>
<protein>
    <submittedName>
        <fullName evidence="2">Uncharacterized protein</fullName>
    </submittedName>
</protein>